<dbReference type="AlphaFoldDB" id="A0A1I3M864"/>
<dbReference type="OrthoDB" id="4565554at2"/>
<keyword evidence="3" id="KW-1185">Reference proteome</keyword>
<proteinExistence type="predicted"/>
<evidence type="ECO:0000256" key="1">
    <source>
        <dbReference type="SAM" id="MobiDB-lite"/>
    </source>
</evidence>
<feature type="region of interest" description="Disordered" evidence="1">
    <location>
        <begin position="1"/>
        <end position="147"/>
    </location>
</feature>
<protein>
    <recommendedName>
        <fullName evidence="4">DUF5709 domain-containing protein</fullName>
    </recommendedName>
</protein>
<evidence type="ECO:0000313" key="2">
    <source>
        <dbReference type="EMBL" id="SFI93171.1"/>
    </source>
</evidence>
<dbReference type="STRING" id="115433.SAMN05421835_102223"/>
<accession>A0A1I3M864</accession>
<dbReference type="Proteomes" id="UP000199025">
    <property type="component" value="Unassembled WGS sequence"/>
</dbReference>
<evidence type="ECO:0000313" key="3">
    <source>
        <dbReference type="Proteomes" id="UP000199025"/>
    </source>
</evidence>
<sequence>MSEAHGHPVPDSVESDPAALNSAEDLDEDRLRVDPLEEGIEPPERYAFSDGFGTTPNEEREGKPLEDRLREERPDVQPEDPDQPTTATTPAEQLDETVDDESGAPTTLVDEDAESSNGVDSVEENQNADKPGGSVAETFRTPPTRPE</sequence>
<dbReference type="RefSeq" id="WP_091504549.1">
    <property type="nucleotide sequence ID" value="NZ_FORP01000002.1"/>
</dbReference>
<name>A0A1I3M864_9PSEU</name>
<feature type="compositionally biased region" description="Low complexity" evidence="1">
    <location>
        <begin position="83"/>
        <end position="92"/>
    </location>
</feature>
<organism evidence="2 3">
    <name type="scientific">Amycolatopsis sacchari</name>
    <dbReference type="NCBI Taxonomy" id="115433"/>
    <lineage>
        <taxon>Bacteria</taxon>
        <taxon>Bacillati</taxon>
        <taxon>Actinomycetota</taxon>
        <taxon>Actinomycetes</taxon>
        <taxon>Pseudonocardiales</taxon>
        <taxon>Pseudonocardiaceae</taxon>
        <taxon>Amycolatopsis</taxon>
    </lineage>
</organism>
<dbReference type="EMBL" id="FORP01000002">
    <property type="protein sequence ID" value="SFI93171.1"/>
    <property type="molecule type" value="Genomic_DNA"/>
</dbReference>
<feature type="compositionally biased region" description="Acidic residues" evidence="1">
    <location>
        <begin position="93"/>
        <end position="102"/>
    </location>
</feature>
<reference evidence="2 3" key="1">
    <citation type="submission" date="2016-10" db="EMBL/GenBank/DDBJ databases">
        <authorList>
            <person name="de Groot N.N."/>
        </authorList>
    </citation>
    <scope>NUCLEOTIDE SEQUENCE [LARGE SCALE GENOMIC DNA]</scope>
    <source>
        <strain evidence="2 3">DSM 44468</strain>
    </source>
</reference>
<gene>
    <name evidence="2" type="ORF">SAMN05421835_102223</name>
</gene>
<feature type="compositionally biased region" description="Basic and acidic residues" evidence="1">
    <location>
        <begin position="57"/>
        <end position="76"/>
    </location>
</feature>
<evidence type="ECO:0008006" key="4">
    <source>
        <dbReference type="Google" id="ProtNLM"/>
    </source>
</evidence>